<dbReference type="InterPro" id="IPR019808">
    <property type="entry name" value="Histidine_triad_CS"/>
</dbReference>
<dbReference type="Proteomes" id="UP001305779">
    <property type="component" value="Unassembled WGS sequence"/>
</dbReference>
<dbReference type="SUPFAM" id="SSF54197">
    <property type="entry name" value="HIT-like"/>
    <property type="match status" value="1"/>
</dbReference>
<dbReference type="PROSITE" id="PS51084">
    <property type="entry name" value="HIT_2"/>
    <property type="match status" value="1"/>
</dbReference>
<dbReference type="Pfam" id="PF01230">
    <property type="entry name" value="HIT"/>
    <property type="match status" value="1"/>
</dbReference>
<dbReference type="InterPro" id="IPR001310">
    <property type="entry name" value="Histidine_triad_HIT"/>
</dbReference>
<dbReference type="PANTHER" id="PTHR46648">
    <property type="entry name" value="HIT FAMILY PROTEIN 1"/>
    <property type="match status" value="1"/>
</dbReference>
<dbReference type="InterPro" id="IPR036265">
    <property type="entry name" value="HIT-like_sf"/>
</dbReference>
<gene>
    <name evidence="3" type="ORF">PRZ48_000986</name>
</gene>
<accession>A0ABR0F1J5</accession>
<protein>
    <recommendedName>
        <fullName evidence="2">HIT domain-containing protein</fullName>
    </recommendedName>
</protein>
<feature type="domain" description="HIT" evidence="2">
    <location>
        <begin position="29"/>
        <end position="155"/>
    </location>
</feature>
<evidence type="ECO:0000259" key="2">
    <source>
        <dbReference type="PROSITE" id="PS51084"/>
    </source>
</evidence>
<reference evidence="3 4" key="1">
    <citation type="journal article" date="2023" name="G3 (Bethesda)">
        <title>A chromosome-level genome assembly of Zasmidium syzygii isolated from banana leaves.</title>
        <authorList>
            <person name="van Westerhoven A.C."/>
            <person name="Mehrabi R."/>
            <person name="Talebi R."/>
            <person name="Steentjes M.B.F."/>
            <person name="Corcolon B."/>
            <person name="Chong P.A."/>
            <person name="Kema G.H.J."/>
            <person name="Seidl M.F."/>
        </authorList>
    </citation>
    <scope>NUCLEOTIDE SEQUENCE [LARGE SCALE GENOMIC DNA]</scope>
    <source>
        <strain evidence="3 4">P124</strain>
    </source>
</reference>
<dbReference type="Gene3D" id="3.30.428.10">
    <property type="entry name" value="HIT-like"/>
    <property type="match status" value="1"/>
</dbReference>
<dbReference type="EMBL" id="JAXOVC010000001">
    <property type="protein sequence ID" value="KAK4507251.1"/>
    <property type="molecule type" value="Genomic_DNA"/>
</dbReference>
<evidence type="ECO:0000313" key="4">
    <source>
        <dbReference type="Proteomes" id="UP001305779"/>
    </source>
</evidence>
<evidence type="ECO:0000313" key="3">
    <source>
        <dbReference type="EMBL" id="KAK4507251.1"/>
    </source>
</evidence>
<feature type="short sequence motif" description="Histidine triad motif" evidence="1">
    <location>
        <begin position="139"/>
        <end position="143"/>
    </location>
</feature>
<dbReference type="PANTHER" id="PTHR46648:SF2">
    <property type="entry name" value="HIT DOMAIN-CONTAINING PROTEIN"/>
    <property type="match status" value="1"/>
</dbReference>
<dbReference type="PROSITE" id="PS00892">
    <property type="entry name" value="HIT_1"/>
    <property type="match status" value="1"/>
</dbReference>
<keyword evidence="4" id="KW-1185">Reference proteome</keyword>
<dbReference type="InterPro" id="IPR011146">
    <property type="entry name" value="HIT-like"/>
</dbReference>
<name>A0ABR0F1J5_ZASCE</name>
<sequence length="212" mass="23608">MSVDDLYPIPCAFCNISTAYPAESSPVPSSPDPEKVDPQCHLILSTPHVLAFLDIMPISPGHILLTTRNHYRKLSDLQPPTPTHNDWASQRAATDALETSRALGEYLPILSRALCTVTGIEDWNVVQNNGERAAQVVPHIHFHLIPRYQEGRKETQRNGRTDYGMLKSWRMFGRGSREDLDDEEGKVLAAELREAVRAEVEGGKGKGEKAKL</sequence>
<organism evidence="3 4">
    <name type="scientific">Zasmidium cellare</name>
    <name type="common">Wine cellar mold</name>
    <name type="synonym">Racodium cellare</name>
    <dbReference type="NCBI Taxonomy" id="395010"/>
    <lineage>
        <taxon>Eukaryota</taxon>
        <taxon>Fungi</taxon>
        <taxon>Dikarya</taxon>
        <taxon>Ascomycota</taxon>
        <taxon>Pezizomycotina</taxon>
        <taxon>Dothideomycetes</taxon>
        <taxon>Dothideomycetidae</taxon>
        <taxon>Mycosphaerellales</taxon>
        <taxon>Mycosphaerellaceae</taxon>
        <taxon>Zasmidium</taxon>
    </lineage>
</organism>
<proteinExistence type="predicted"/>
<comment type="caution">
    <text evidence="3">The sequence shown here is derived from an EMBL/GenBank/DDBJ whole genome shotgun (WGS) entry which is preliminary data.</text>
</comment>
<evidence type="ECO:0000256" key="1">
    <source>
        <dbReference type="PROSITE-ProRule" id="PRU00464"/>
    </source>
</evidence>